<evidence type="ECO:0000256" key="5">
    <source>
        <dbReference type="ARBA" id="ARBA00020260"/>
    </source>
</evidence>
<protein>
    <recommendedName>
        <fullName evidence="5">DASH complex subunit DAD2</fullName>
    </recommendedName>
    <alternativeName>
        <fullName evidence="17">Outer kinetochore protein DAD2</fullName>
    </alternativeName>
</protein>
<keyword evidence="16" id="KW-0137">Centromere</keyword>
<feature type="compositionally biased region" description="Low complexity" evidence="18">
    <location>
        <begin position="104"/>
        <end position="113"/>
    </location>
</feature>
<dbReference type="EMBL" id="PKSM01000081">
    <property type="protein sequence ID" value="POW16183.1"/>
    <property type="molecule type" value="Genomic_DNA"/>
</dbReference>
<accession>A0A2S4W323</accession>
<evidence type="ECO:0000256" key="16">
    <source>
        <dbReference type="ARBA" id="ARBA00023328"/>
    </source>
</evidence>
<keyword evidence="10" id="KW-0498">Mitosis</keyword>
<evidence type="ECO:0000256" key="7">
    <source>
        <dbReference type="ARBA" id="ARBA00022490"/>
    </source>
</evidence>
<keyword evidence="7" id="KW-0963">Cytoplasm</keyword>
<evidence type="ECO:0000256" key="12">
    <source>
        <dbReference type="ARBA" id="ARBA00022838"/>
    </source>
</evidence>
<dbReference type="GO" id="GO:0042729">
    <property type="term" value="C:DASH complex"/>
    <property type="evidence" value="ECO:0007669"/>
    <property type="project" value="InterPro"/>
</dbReference>
<dbReference type="OrthoDB" id="3230169at2759"/>
<evidence type="ECO:0000256" key="1">
    <source>
        <dbReference type="ARBA" id="ARBA00004123"/>
    </source>
</evidence>
<keyword evidence="11" id="KW-0159">Chromosome partition</keyword>
<organism evidence="19 20">
    <name type="scientific">Puccinia striiformis</name>
    <dbReference type="NCBI Taxonomy" id="27350"/>
    <lineage>
        <taxon>Eukaryota</taxon>
        <taxon>Fungi</taxon>
        <taxon>Dikarya</taxon>
        <taxon>Basidiomycota</taxon>
        <taxon>Pucciniomycotina</taxon>
        <taxon>Pucciniomycetes</taxon>
        <taxon>Pucciniales</taxon>
        <taxon>Pucciniaceae</taxon>
        <taxon>Puccinia</taxon>
    </lineage>
</organism>
<reference evidence="20" key="3">
    <citation type="journal article" date="2018" name="Mol. Plant Microbe Interact.">
        <title>Genome sequence resources for the wheat stripe rust pathogen (Puccinia striiformis f. sp. tritici) and the barley stripe rust pathogen (Puccinia striiformis f. sp. hordei).</title>
        <authorList>
            <person name="Xia C."/>
            <person name="Wang M."/>
            <person name="Yin C."/>
            <person name="Cornejo O.E."/>
            <person name="Hulbert S.H."/>
            <person name="Chen X."/>
        </authorList>
    </citation>
    <scope>NUCLEOTIDE SEQUENCE [LARGE SCALE GENOMIC DNA]</scope>
    <source>
        <strain evidence="20">93TX-2</strain>
    </source>
</reference>
<comment type="similarity">
    <text evidence="4">Belongs to the DASH complex DAD2 family.</text>
</comment>
<name>A0A2S4W323_9BASI</name>
<keyword evidence="6" id="KW-0158">Chromosome</keyword>
<dbReference type="GO" id="GO:0000278">
    <property type="term" value="P:mitotic cell cycle"/>
    <property type="evidence" value="ECO:0007669"/>
    <property type="project" value="InterPro"/>
</dbReference>
<gene>
    <name evidence="19" type="ORF">PSHT_06812</name>
</gene>
<keyword evidence="8" id="KW-0132">Cell division</keyword>
<evidence type="ECO:0000313" key="19">
    <source>
        <dbReference type="EMBL" id="POW16183.1"/>
    </source>
</evidence>
<evidence type="ECO:0000256" key="9">
    <source>
        <dbReference type="ARBA" id="ARBA00022701"/>
    </source>
</evidence>
<keyword evidence="20" id="KW-1185">Reference proteome</keyword>
<keyword evidence="12" id="KW-0995">Kinetochore</keyword>
<keyword evidence="13" id="KW-0206">Cytoskeleton</keyword>
<reference evidence="20" key="2">
    <citation type="journal article" date="2018" name="BMC Genomics">
        <title>Genomic insights into host adaptation between the wheat stripe rust pathogen (Puccinia striiformis f. sp. tritici) and the barley stripe rust pathogen (Puccinia striiformis f. sp. hordei).</title>
        <authorList>
            <person name="Xia C."/>
            <person name="Wang M."/>
            <person name="Yin C."/>
            <person name="Cornejo O.E."/>
            <person name="Hulbert S.H."/>
            <person name="Chen X."/>
        </authorList>
    </citation>
    <scope>NUCLEOTIDE SEQUENCE [LARGE SCALE GENOMIC DNA]</scope>
    <source>
        <strain evidence="20">93TX-2</strain>
    </source>
</reference>
<dbReference type="Pfam" id="PF08654">
    <property type="entry name" value="DASH_Dad2"/>
    <property type="match status" value="1"/>
</dbReference>
<evidence type="ECO:0000256" key="10">
    <source>
        <dbReference type="ARBA" id="ARBA00022776"/>
    </source>
</evidence>
<evidence type="ECO:0000256" key="15">
    <source>
        <dbReference type="ARBA" id="ARBA00023306"/>
    </source>
</evidence>
<dbReference type="GO" id="GO:1990023">
    <property type="term" value="C:mitotic spindle midzone"/>
    <property type="evidence" value="ECO:0007669"/>
    <property type="project" value="TreeGrafter"/>
</dbReference>
<evidence type="ECO:0000256" key="4">
    <source>
        <dbReference type="ARBA" id="ARBA00005501"/>
    </source>
</evidence>
<dbReference type="Proteomes" id="UP000238274">
    <property type="component" value="Unassembled WGS sequence"/>
</dbReference>
<dbReference type="GO" id="GO:0044732">
    <property type="term" value="C:mitotic spindle pole body"/>
    <property type="evidence" value="ECO:0007669"/>
    <property type="project" value="TreeGrafter"/>
</dbReference>
<feature type="non-terminal residue" evidence="19">
    <location>
        <position position="113"/>
    </location>
</feature>
<dbReference type="AlphaFoldDB" id="A0A2S4W323"/>
<comment type="subcellular location">
    <subcellularLocation>
        <location evidence="3">Chromosome</location>
        <location evidence="3">Centromere</location>
        <location evidence="3">Kinetochore</location>
    </subcellularLocation>
    <subcellularLocation>
        <location evidence="2">Cytoplasm</location>
        <location evidence="2">Cytoskeleton</location>
        <location evidence="2">Spindle</location>
    </subcellularLocation>
    <subcellularLocation>
        <location evidence="1">Nucleus</location>
    </subcellularLocation>
</comment>
<proteinExistence type="inferred from homology"/>
<evidence type="ECO:0000256" key="14">
    <source>
        <dbReference type="ARBA" id="ARBA00023242"/>
    </source>
</evidence>
<keyword evidence="15" id="KW-0131">Cell cycle</keyword>
<dbReference type="InterPro" id="IPR013963">
    <property type="entry name" value="DASH_Dad2"/>
</dbReference>
<feature type="region of interest" description="Disordered" evidence="18">
    <location>
        <begin position="93"/>
        <end position="113"/>
    </location>
</feature>
<evidence type="ECO:0000256" key="2">
    <source>
        <dbReference type="ARBA" id="ARBA00004186"/>
    </source>
</evidence>
<evidence type="ECO:0000256" key="3">
    <source>
        <dbReference type="ARBA" id="ARBA00004629"/>
    </source>
</evidence>
<comment type="caution">
    <text evidence="19">The sequence shown here is derived from an EMBL/GenBank/DDBJ whole genome shotgun (WGS) entry which is preliminary data.</text>
</comment>
<reference evidence="19 20" key="1">
    <citation type="submission" date="2017-12" db="EMBL/GenBank/DDBJ databases">
        <title>Gene loss provides genomic basis for host adaptation in cereal stripe rust fungi.</title>
        <authorList>
            <person name="Xia C."/>
        </authorList>
    </citation>
    <scope>NUCLEOTIDE SEQUENCE [LARGE SCALE GENOMIC DNA]</scope>
    <source>
        <strain evidence="19 20">93TX-2</strain>
    </source>
</reference>
<dbReference type="GO" id="GO:0005874">
    <property type="term" value="C:microtubule"/>
    <property type="evidence" value="ECO:0007669"/>
    <property type="project" value="UniProtKB-KW"/>
</dbReference>
<dbReference type="VEuPathDB" id="FungiDB:PSHT_06812"/>
<keyword evidence="9" id="KW-0493">Microtubule</keyword>
<dbReference type="VEuPathDB" id="FungiDB:PSTT_13842"/>
<evidence type="ECO:0000256" key="13">
    <source>
        <dbReference type="ARBA" id="ARBA00023212"/>
    </source>
</evidence>
<evidence type="ECO:0000256" key="6">
    <source>
        <dbReference type="ARBA" id="ARBA00022454"/>
    </source>
</evidence>
<dbReference type="PANTHER" id="PTHR28036:SF1">
    <property type="entry name" value="DASH COMPLEX SUBUNIT DAD2"/>
    <property type="match status" value="1"/>
</dbReference>
<dbReference type="GO" id="GO:0051301">
    <property type="term" value="P:cell division"/>
    <property type="evidence" value="ECO:0007669"/>
    <property type="project" value="UniProtKB-KW"/>
</dbReference>
<dbReference type="GO" id="GO:0008608">
    <property type="term" value="P:attachment of spindle microtubules to kinetochore"/>
    <property type="evidence" value="ECO:0007669"/>
    <property type="project" value="TreeGrafter"/>
</dbReference>
<sequence length="113" mass="12228">MPNSRLSPTANRLIEKQHELEALVQLNQLSHGMAVQLEGLSHQFANGADGALITESVVQRWQNVFRAAHLAIATRANAIKNSTEAPIDMLVRIPIGSTQEEEQSSPSSSSSTP</sequence>
<evidence type="ECO:0000313" key="20">
    <source>
        <dbReference type="Proteomes" id="UP000238274"/>
    </source>
</evidence>
<evidence type="ECO:0000256" key="18">
    <source>
        <dbReference type="SAM" id="MobiDB-lite"/>
    </source>
</evidence>
<dbReference type="PANTHER" id="PTHR28036">
    <property type="entry name" value="DASH COMPLEX SUBUNIT DAD2"/>
    <property type="match status" value="1"/>
</dbReference>
<evidence type="ECO:0000256" key="8">
    <source>
        <dbReference type="ARBA" id="ARBA00022618"/>
    </source>
</evidence>
<evidence type="ECO:0000256" key="11">
    <source>
        <dbReference type="ARBA" id="ARBA00022829"/>
    </source>
</evidence>
<evidence type="ECO:0000256" key="17">
    <source>
        <dbReference type="ARBA" id="ARBA00030568"/>
    </source>
</evidence>
<keyword evidence="14" id="KW-0539">Nucleus</keyword>